<name>A0DA26_PARTE</name>
<evidence type="ECO:0000313" key="2">
    <source>
        <dbReference type="Proteomes" id="UP000000600"/>
    </source>
</evidence>
<evidence type="ECO:0000313" key="1">
    <source>
        <dbReference type="EMBL" id="CAK79893.1"/>
    </source>
</evidence>
<keyword evidence="2" id="KW-1185">Reference proteome</keyword>
<reference evidence="1 2" key="1">
    <citation type="journal article" date="2006" name="Nature">
        <title>Global trends of whole-genome duplications revealed by the ciliate Paramecium tetraurelia.</title>
        <authorList>
            <consortium name="Genoscope"/>
            <person name="Aury J.-M."/>
            <person name="Jaillon O."/>
            <person name="Duret L."/>
            <person name="Noel B."/>
            <person name="Jubin C."/>
            <person name="Porcel B.M."/>
            <person name="Segurens B."/>
            <person name="Daubin V."/>
            <person name="Anthouard V."/>
            <person name="Aiach N."/>
            <person name="Arnaiz O."/>
            <person name="Billaut A."/>
            <person name="Beisson J."/>
            <person name="Blanc I."/>
            <person name="Bouhouche K."/>
            <person name="Camara F."/>
            <person name="Duharcourt S."/>
            <person name="Guigo R."/>
            <person name="Gogendeau D."/>
            <person name="Katinka M."/>
            <person name="Keller A.-M."/>
            <person name="Kissmehl R."/>
            <person name="Klotz C."/>
            <person name="Koll F."/>
            <person name="Le Moue A."/>
            <person name="Lepere C."/>
            <person name="Malinsky S."/>
            <person name="Nowacki M."/>
            <person name="Nowak J.K."/>
            <person name="Plattner H."/>
            <person name="Poulain J."/>
            <person name="Ruiz F."/>
            <person name="Serrano V."/>
            <person name="Zagulski M."/>
            <person name="Dessen P."/>
            <person name="Betermier M."/>
            <person name="Weissenbach J."/>
            <person name="Scarpelli C."/>
            <person name="Schachter V."/>
            <person name="Sperling L."/>
            <person name="Meyer E."/>
            <person name="Cohen J."/>
            <person name="Wincker P."/>
        </authorList>
    </citation>
    <scope>NUCLEOTIDE SEQUENCE [LARGE SCALE GENOMIC DNA]</scope>
    <source>
        <strain evidence="1 2">Stock d4-2</strain>
    </source>
</reference>
<organism evidence="1 2">
    <name type="scientific">Paramecium tetraurelia</name>
    <dbReference type="NCBI Taxonomy" id="5888"/>
    <lineage>
        <taxon>Eukaryota</taxon>
        <taxon>Sar</taxon>
        <taxon>Alveolata</taxon>
        <taxon>Ciliophora</taxon>
        <taxon>Intramacronucleata</taxon>
        <taxon>Oligohymenophorea</taxon>
        <taxon>Peniculida</taxon>
        <taxon>Parameciidae</taxon>
        <taxon>Paramecium</taxon>
    </lineage>
</organism>
<dbReference type="AlphaFoldDB" id="A0DA26"/>
<dbReference type="KEGG" id="ptm:GSPATT00014825001"/>
<dbReference type="RefSeq" id="XP_001447290.1">
    <property type="nucleotide sequence ID" value="XM_001447253.1"/>
</dbReference>
<dbReference type="Proteomes" id="UP000000600">
    <property type="component" value="Unassembled WGS sequence"/>
</dbReference>
<dbReference type="GeneID" id="5033075"/>
<accession>A0DA26</accession>
<dbReference type="InParanoid" id="A0DA26"/>
<dbReference type="EMBL" id="CT868341">
    <property type="protein sequence ID" value="CAK79893.1"/>
    <property type="molecule type" value="Genomic_DNA"/>
</dbReference>
<gene>
    <name evidence="1" type="ORF">GSPATT00014825001</name>
</gene>
<sequence length="100" mass="11770">MIGLPPSTSNKVIDFLIHLRKNHRLTTEIRMLLCNGGNFCATHQKRAHYQHVLDEHLQISEDFLFDYLSGKIRSKKARKEIRNKLLDLTKIEVKKIDMKQ</sequence>
<protein>
    <submittedName>
        <fullName evidence="1">Uncharacterized protein</fullName>
    </submittedName>
</protein>
<dbReference type="HOGENOM" id="CLU_181107_0_0_1"/>
<proteinExistence type="predicted"/>